<reference evidence="1" key="2">
    <citation type="journal article" date="2022" name="New Phytol.">
        <title>Evolutionary transition to the ectomycorrhizal habit in the genomes of a hyperdiverse lineage of mushroom-forming fungi.</title>
        <authorList>
            <person name="Looney B."/>
            <person name="Miyauchi S."/>
            <person name="Morin E."/>
            <person name="Drula E."/>
            <person name="Courty P.E."/>
            <person name="Kohler A."/>
            <person name="Kuo A."/>
            <person name="LaButti K."/>
            <person name="Pangilinan J."/>
            <person name="Lipzen A."/>
            <person name="Riley R."/>
            <person name="Andreopoulos W."/>
            <person name="He G."/>
            <person name="Johnson J."/>
            <person name="Nolan M."/>
            <person name="Tritt A."/>
            <person name="Barry K.W."/>
            <person name="Grigoriev I.V."/>
            <person name="Nagy L.G."/>
            <person name="Hibbett D."/>
            <person name="Henrissat B."/>
            <person name="Matheny P.B."/>
            <person name="Labbe J."/>
            <person name="Martin F.M."/>
        </authorList>
    </citation>
    <scope>NUCLEOTIDE SEQUENCE</scope>
    <source>
        <strain evidence="1">FP105234-sp</strain>
    </source>
</reference>
<evidence type="ECO:0000313" key="1">
    <source>
        <dbReference type="EMBL" id="KAI0050374.1"/>
    </source>
</evidence>
<name>A0ACB8S1L1_9AGAM</name>
<gene>
    <name evidence="1" type="ORF">FA95DRAFT_1603564</name>
</gene>
<comment type="caution">
    <text evidence="1">The sequence shown here is derived from an EMBL/GenBank/DDBJ whole genome shotgun (WGS) entry which is preliminary data.</text>
</comment>
<sequence>MANRLSYISTRGLIHPVPPPKKRGFPFRHTSLDGTESKNHSSSPSKDILHTARVRVASVAATNTLLLCALLSFLFIGSLSFAFLGAADAFSFKDLLAEMAQSEPGILLIGNYVDIDIDEPSIGIRWSLLACGEAYVLAGSEGSHGSAKCGVPNMPLNVFVEGTDEPALKYDPGEIPFLTSTGARQNIQYLAQFNTDHDLDVHEQPLYPFDRYAFVSNFYALSPAKNESTPLRTLKTIDMTSSFDVFVTDAESYVLLADGALIPSRELSLRVRRPTEARIFVVLLWIIGWTLTHISLGQLILHLNGNDDDEVALASRRLLTVTAILFVMPQVRNAMPDAPDLDGVLIGKSSFSCSPTNAL</sequence>
<evidence type="ECO:0000313" key="2">
    <source>
        <dbReference type="Proteomes" id="UP000814033"/>
    </source>
</evidence>
<dbReference type="EMBL" id="MU275862">
    <property type="protein sequence ID" value="KAI0050374.1"/>
    <property type="molecule type" value="Genomic_DNA"/>
</dbReference>
<dbReference type="Proteomes" id="UP000814033">
    <property type="component" value="Unassembled WGS sequence"/>
</dbReference>
<organism evidence="1 2">
    <name type="scientific">Auriscalpium vulgare</name>
    <dbReference type="NCBI Taxonomy" id="40419"/>
    <lineage>
        <taxon>Eukaryota</taxon>
        <taxon>Fungi</taxon>
        <taxon>Dikarya</taxon>
        <taxon>Basidiomycota</taxon>
        <taxon>Agaricomycotina</taxon>
        <taxon>Agaricomycetes</taxon>
        <taxon>Russulales</taxon>
        <taxon>Auriscalpiaceae</taxon>
        <taxon>Auriscalpium</taxon>
    </lineage>
</organism>
<proteinExistence type="predicted"/>
<keyword evidence="2" id="KW-1185">Reference proteome</keyword>
<accession>A0ACB8S1L1</accession>
<reference evidence="1" key="1">
    <citation type="submission" date="2021-02" db="EMBL/GenBank/DDBJ databases">
        <authorList>
            <consortium name="DOE Joint Genome Institute"/>
            <person name="Ahrendt S."/>
            <person name="Looney B.P."/>
            <person name="Miyauchi S."/>
            <person name="Morin E."/>
            <person name="Drula E."/>
            <person name="Courty P.E."/>
            <person name="Chicoki N."/>
            <person name="Fauchery L."/>
            <person name="Kohler A."/>
            <person name="Kuo A."/>
            <person name="Labutti K."/>
            <person name="Pangilinan J."/>
            <person name="Lipzen A."/>
            <person name="Riley R."/>
            <person name="Andreopoulos W."/>
            <person name="He G."/>
            <person name="Johnson J."/>
            <person name="Barry K.W."/>
            <person name="Grigoriev I.V."/>
            <person name="Nagy L."/>
            <person name="Hibbett D."/>
            <person name="Henrissat B."/>
            <person name="Matheny P.B."/>
            <person name="Labbe J."/>
            <person name="Martin F."/>
        </authorList>
    </citation>
    <scope>NUCLEOTIDE SEQUENCE</scope>
    <source>
        <strain evidence="1">FP105234-sp</strain>
    </source>
</reference>
<protein>
    <submittedName>
        <fullName evidence="1">Uncharacterized protein</fullName>
    </submittedName>
</protein>